<dbReference type="InterPro" id="IPR036388">
    <property type="entry name" value="WH-like_DNA-bd_sf"/>
</dbReference>
<reference evidence="6 7" key="1">
    <citation type="submission" date="2020-09" db="EMBL/GenBank/DDBJ databases">
        <title>Genome sequences of Mycetohabitans spp.</title>
        <authorList>
            <person name="Carter M.E."/>
            <person name="Carpenter S.C.D."/>
            <person name="Bogdanove A.J."/>
        </authorList>
    </citation>
    <scope>NUCLEOTIDE SEQUENCE [LARGE SCALE GENOMIC DNA]</scope>
    <source>
        <strain evidence="6 7">B12</strain>
        <plasmid evidence="6 7">megaplasmid</plasmid>
    </source>
</reference>
<organism evidence="6 7">
    <name type="scientific">Mycetohabitans rhizoxinica</name>
    <dbReference type="NCBI Taxonomy" id="412963"/>
    <lineage>
        <taxon>Bacteria</taxon>
        <taxon>Pseudomonadati</taxon>
        <taxon>Pseudomonadota</taxon>
        <taxon>Betaproteobacteria</taxon>
        <taxon>Burkholderiales</taxon>
        <taxon>Burkholderiaceae</taxon>
        <taxon>Mycetohabitans</taxon>
    </lineage>
</organism>
<dbReference type="Pfam" id="PF00126">
    <property type="entry name" value="HTH_1"/>
    <property type="match status" value="1"/>
</dbReference>
<dbReference type="InterPro" id="IPR000847">
    <property type="entry name" value="LysR_HTH_N"/>
</dbReference>
<keyword evidence="7" id="KW-1185">Reference proteome</keyword>
<comment type="similarity">
    <text evidence="1">Belongs to the LysR transcriptional regulatory family.</text>
</comment>
<geneLocation type="plasmid" evidence="6 7">
    <name>megaplasmid</name>
</geneLocation>
<name>A0ABZ2PWG4_9BURK</name>
<proteinExistence type="inferred from homology"/>
<dbReference type="InterPro" id="IPR050950">
    <property type="entry name" value="HTH-type_LysR_regulators"/>
</dbReference>
<evidence type="ECO:0000256" key="3">
    <source>
        <dbReference type="ARBA" id="ARBA00023125"/>
    </source>
</evidence>
<keyword evidence="3" id="KW-0238">DNA-binding</keyword>
<evidence type="ECO:0000259" key="5">
    <source>
        <dbReference type="PROSITE" id="PS50931"/>
    </source>
</evidence>
<sequence>MSMPRPMVSLSERRLHYFHAALTAGSMRAAAERLGVEASVISRQIQLLEKELNVTLIERRGRGVAPTDAGRLVLQAYEERRLVEETLRLRLDELRGLERGELTIVTGEGFVRELMSKVMAAFCARYPGINVQMETVRAEEAVAHVVEDRAHLGWTLCPPAHPAVRIVHERPQPLCAIMAAAHPLAGSAARVSLAAVAQYPLALAPAGTGLRALTHQAEVADGIRLNAVFSANSIDALMHYVGAGLGVTFLSVYPVERELAAGVLVARRTTNAVLERAKAQLFVRRGRRYSAAVQAFFAQMRQSGLF</sequence>
<dbReference type="InterPro" id="IPR036390">
    <property type="entry name" value="WH_DNA-bd_sf"/>
</dbReference>
<dbReference type="SUPFAM" id="SSF53850">
    <property type="entry name" value="Periplasmic binding protein-like II"/>
    <property type="match status" value="1"/>
</dbReference>
<dbReference type="Pfam" id="PF03466">
    <property type="entry name" value="LysR_substrate"/>
    <property type="match status" value="1"/>
</dbReference>
<keyword evidence="2" id="KW-0805">Transcription regulation</keyword>
<dbReference type="Gene3D" id="3.40.190.290">
    <property type="match status" value="1"/>
</dbReference>
<dbReference type="PROSITE" id="PS50931">
    <property type="entry name" value="HTH_LYSR"/>
    <property type="match status" value="1"/>
</dbReference>
<keyword evidence="6" id="KW-0614">Plasmid</keyword>
<dbReference type="InterPro" id="IPR005119">
    <property type="entry name" value="LysR_subst-bd"/>
</dbReference>
<dbReference type="EMBL" id="CP062175">
    <property type="protein sequence ID" value="WXK38091.1"/>
    <property type="molecule type" value="Genomic_DNA"/>
</dbReference>
<evidence type="ECO:0000313" key="7">
    <source>
        <dbReference type="Proteomes" id="UP001493153"/>
    </source>
</evidence>
<gene>
    <name evidence="6" type="ORF">IHE29_01855</name>
</gene>
<dbReference type="PANTHER" id="PTHR30419">
    <property type="entry name" value="HTH-TYPE TRANSCRIPTIONAL REGULATOR YBHD"/>
    <property type="match status" value="1"/>
</dbReference>
<feature type="domain" description="HTH lysR-type" evidence="5">
    <location>
        <begin position="10"/>
        <end position="67"/>
    </location>
</feature>
<accession>A0ABZ2PWG4</accession>
<dbReference type="PANTHER" id="PTHR30419:SF8">
    <property type="entry name" value="NITROGEN ASSIMILATION TRANSCRIPTIONAL ACTIVATOR-RELATED"/>
    <property type="match status" value="1"/>
</dbReference>
<evidence type="ECO:0000256" key="4">
    <source>
        <dbReference type="ARBA" id="ARBA00023163"/>
    </source>
</evidence>
<dbReference type="Gene3D" id="1.10.10.10">
    <property type="entry name" value="Winged helix-like DNA-binding domain superfamily/Winged helix DNA-binding domain"/>
    <property type="match status" value="1"/>
</dbReference>
<evidence type="ECO:0000256" key="1">
    <source>
        <dbReference type="ARBA" id="ARBA00009437"/>
    </source>
</evidence>
<evidence type="ECO:0000256" key="2">
    <source>
        <dbReference type="ARBA" id="ARBA00023015"/>
    </source>
</evidence>
<dbReference type="Proteomes" id="UP001493153">
    <property type="component" value="Plasmid megaplasmid"/>
</dbReference>
<keyword evidence="4" id="KW-0804">Transcription</keyword>
<evidence type="ECO:0000313" key="6">
    <source>
        <dbReference type="EMBL" id="WXK38091.1"/>
    </source>
</evidence>
<protein>
    <submittedName>
        <fullName evidence="6">LysR family transcriptional regulator</fullName>
    </submittedName>
</protein>
<dbReference type="SUPFAM" id="SSF46785">
    <property type="entry name" value="Winged helix' DNA-binding domain"/>
    <property type="match status" value="1"/>
</dbReference>